<sequence>MNNIHPVCLMPKSPVTGDELAILVTRQGGFRLVSPEEDELGLVIVELGRASDNDFDLLRKLDADPRVTEIFVTARKKDPDLIIEAMRAGATEFMAQPLRPEDMSAALEGYLMRCRTREAHPVATSEEGGRIVHVVSAKGGVGGTTVAASLGVLAAQRGETVLMDMRLPQGDVPLFLDLAYTHTWASAMRDLARLDATFLRSLVERHSSGLHVLPSPDRQDGLESLSALGVKAMLGLMRATFPTTIVDGGPFSDELALASMQQAESILLVTELALPSLSGARRILDDIRQHAPQVEDRVRLVVNRLCSRSGVEAEEAEQLLERKVFCAIPDDYSNAVSAINQGVPLVTAHPRSAAARALQQLGERTFPQEGADARPGGLFARLLRRGEAGQASVPQTPLLHGSRG</sequence>
<dbReference type="SUPFAM" id="SSF52540">
    <property type="entry name" value="P-loop containing nucleoside triphosphate hydrolases"/>
    <property type="match status" value="1"/>
</dbReference>
<dbReference type="PANTHER" id="PTHR43384:SF13">
    <property type="entry name" value="SLR0110 PROTEIN"/>
    <property type="match status" value="1"/>
</dbReference>
<dbReference type="SMR" id="A0A0H3A7W6"/>
<dbReference type="PANTHER" id="PTHR43384">
    <property type="entry name" value="SEPTUM SITE-DETERMINING PROTEIN MIND HOMOLOG, CHLOROPLASTIC-RELATED"/>
    <property type="match status" value="1"/>
</dbReference>
<dbReference type="CDD" id="cd03111">
    <property type="entry name" value="CpaE-like"/>
    <property type="match status" value="1"/>
</dbReference>
<dbReference type="GO" id="GO:0005524">
    <property type="term" value="F:ATP binding"/>
    <property type="evidence" value="ECO:0007669"/>
    <property type="project" value="TreeGrafter"/>
</dbReference>
<name>A0A0H3A7W6_NITV4</name>
<evidence type="ECO:0000313" key="3">
    <source>
        <dbReference type="Proteomes" id="UP000009173"/>
    </source>
</evidence>
<evidence type="ECO:0000313" key="2">
    <source>
        <dbReference type="EMBL" id="ABM28130.1"/>
    </source>
</evidence>
<dbReference type="HOGENOM" id="CLU_033160_2_1_7"/>
<dbReference type="InterPro" id="IPR050625">
    <property type="entry name" value="ParA/MinD_ATPase"/>
</dbReference>
<dbReference type="EMBL" id="CP000527">
    <property type="protein sequence ID" value="ABM28130.1"/>
    <property type="molecule type" value="Genomic_DNA"/>
</dbReference>
<dbReference type="Proteomes" id="UP000009173">
    <property type="component" value="Chromosome"/>
</dbReference>
<reference evidence="3" key="1">
    <citation type="journal article" date="2009" name="Environ. Microbiol.">
        <title>Contribution of mobile genetic elements to Desulfovibrio vulgaris genome plasticity.</title>
        <authorList>
            <person name="Walker C.B."/>
            <person name="Stolyar S."/>
            <person name="Chivian D."/>
            <person name="Pinel N."/>
            <person name="Gabster J.A."/>
            <person name="Dehal P.S."/>
            <person name="He Z."/>
            <person name="Yang Z.K."/>
            <person name="Yen H.C."/>
            <person name="Zhou J."/>
            <person name="Wall J.D."/>
            <person name="Hazen T.C."/>
            <person name="Arkin A.P."/>
            <person name="Stahl D.A."/>
        </authorList>
    </citation>
    <scope>NUCLEOTIDE SEQUENCE [LARGE SCALE GENOMIC DNA]</scope>
    <source>
        <strain evidence="3">DP4</strain>
    </source>
</reference>
<dbReference type="GO" id="GO:0016887">
    <property type="term" value="F:ATP hydrolysis activity"/>
    <property type="evidence" value="ECO:0007669"/>
    <property type="project" value="TreeGrafter"/>
</dbReference>
<dbReference type="SUPFAM" id="SSF52172">
    <property type="entry name" value="CheY-like"/>
    <property type="match status" value="1"/>
</dbReference>
<dbReference type="GO" id="GO:0051782">
    <property type="term" value="P:negative regulation of cell division"/>
    <property type="evidence" value="ECO:0007669"/>
    <property type="project" value="TreeGrafter"/>
</dbReference>
<accession>A0A0H3A7W6</accession>
<protein>
    <submittedName>
        <fullName evidence="2">Response regulator receiver protein</fullName>
    </submittedName>
</protein>
<dbReference type="InterPro" id="IPR027417">
    <property type="entry name" value="P-loop_NTPase"/>
</dbReference>
<dbReference type="Gene3D" id="3.40.50.2300">
    <property type="match status" value="1"/>
</dbReference>
<dbReference type="AlphaFoldDB" id="A0A0H3A7W6"/>
<dbReference type="KEGG" id="dvl:Dvul_1110"/>
<dbReference type="Pfam" id="PF13614">
    <property type="entry name" value="AAA_31"/>
    <property type="match status" value="1"/>
</dbReference>
<dbReference type="Gene3D" id="3.40.50.300">
    <property type="entry name" value="P-loop containing nucleotide triphosphate hydrolases"/>
    <property type="match status" value="1"/>
</dbReference>
<dbReference type="InterPro" id="IPR025669">
    <property type="entry name" value="AAA_dom"/>
</dbReference>
<dbReference type="RefSeq" id="WP_010939398.1">
    <property type="nucleotide sequence ID" value="NC_008751.1"/>
</dbReference>
<organism evidence="2 3">
    <name type="scientific">Nitratidesulfovibrio vulgaris (strain DP4)</name>
    <name type="common">Desulfovibrio vulgaris</name>
    <dbReference type="NCBI Taxonomy" id="391774"/>
    <lineage>
        <taxon>Bacteria</taxon>
        <taxon>Pseudomonadati</taxon>
        <taxon>Thermodesulfobacteriota</taxon>
        <taxon>Desulfovibrionia</taxon>
        <taxon>Desulfovibrionales</taxon>
        <taxon>Desulfovibrionaceae</taxon>
        <taxon>Nitratidesulfovibrio</taxon>
    </lineage>
</organism>
<dbReference type="GO" id="GO:0009898">
    <property type="term" value="C:cytoplasmic side of plasma membrane"/>
    <property type="evidence" value="ECO:0007669"/>
    <property type="project" value="TreeGrafter"/>
</dbReference>
<dbReference type="InterPro" id="IPR011006">
    <property type="entry name" value="CheY-like_superfamily"/>
</dbReference>
<dbReference type="GO" id="GO:0005829">
    <property type="term" value="C:cytosol"/>
    <property type="evidence" value="ECO:0007669"/>
    <property type="project" value="TreeGrafter"/>
</dbReference>
<proteinExistence type="predicted"/>
<gene>
    <name evidence="2" type="ordered locus">Dvul_1110</name>
</gene>
<feature type="domain" description="AAA" evidence="1">
    <location>
        <begin position="130"/>
        <end position="293"/>
    </location>
</feature>
<evidence type="ECO:0000259" key="1">
    <source>
        <dbReference type="Pfam" id="PF13614"/>
    </source>
</evidence>